<comment type="cofactor">
    <cofactor evidence="9">
        <name>Mg(2+)</name>
        <dbReference type="ChEBI" id="CHEBI:18420"/>
    </cofactor>
</comment>
<dbReference type="Proteomes" id="UP000642809">
    <property type="component" value="Unassembled WGS sequence"/>
</dbReference>
<feature type="binding site" evidence="9">
    <location>
        <begin position="230"/>
        <end position="231"/>
    </location>
    <ligand>
        <name>sn-glycerol 1-phosphate</name>
        <dbReference type="ChEBI" id="CHEBI:57685"/>
    </ligand>
</feature>
<dbReference type="EC" id="2.5.1.41" evidence="9"/>
<keyword evidence="1 9" id="KW-0444">Lipid biosynthesis</keyword>
<evidence type="ECO:0000256" key="8">
    <source>
        <dbReference type="ARBA" id="ARBA00047288"/>
    </source>
</evidence>
<evidence type="ECO:0000256" key="3">
    <source>
        <dbReference type="ARBA" id="ARBA00022723"/>
    </source>
</evidence>
<dbReference type="InterPro" id="IPR008205">
    <property type="entry name" value="GGGP_HepGP_synthase"/>
</dbReference>
<evidence type="ECO:0000256" key="5">
    <source>
        <dbReference type="ARBA" id="ARBA00023098"/>
    </source>
</evidence>
<evidence type="ECO:0000256" key="7">
    <source>
        <dbReference type="ARBA" id="ARBA00023264"/>
    </source>
</evidence>
<evidence type="ECO:0000256" key="4">
    <source>
        <dbReference type="ARBA" id="ARBA00022842"/>
    </source>
</evidence>
<feature type="binding site" evidence="9">
    <location>
        <position position="56"/>
    </location>
    <ligand>
        <name>Mg(2+)</name>
        <dbReference type="ChEBI" id="CHEBI:18420"/>
    </ligand>
</feature>
<evidence type="ECO:0000256" key="9">
    <source>
        <dbReference type="HAMAP-Rule" id="MF_00112"/>
    </source>
</evidence>
<dbReference type="NCBIfam" id="NF003198">
    <property type="entry name" value="PRK04169.1-2"/>
    <property type="match status" value="1"/>
</dbReference>
<name>A0A8J3G643_9BACT</name>
<keyword evidence="11" id="KW-1185">Reference proteome</keyword>
<dbReference type="GO" id="GO:0046474">
    <property type="term" value="P:glycerophospholipid biosynthetic process"/>
    <property type="evidence" value="ECO:0007669"/>
    <property type="project" value="UniProtKB-UniRule"/>
</dbReference>
<comment type="caution">
    <text evidence="10">The sequence shown here is derived from an EMBL/GenBank/DDBJ whole genome shotgun (WGS) entry which is preliminary data.</text>
</comment>
<dbReference type="GO" id="GO:0005737">
    <property type="term" value="C:cytoplasm"/>
    <property type="evidence" value="ECO:0007669"/>
    <property type="project" value="InterPro"/>
</dbReference>
<gene>
    <name evidence="10" type="primary">pcrB</name>
    <name evidence="10" type="ORF">GCM10008106_23400</name>
</gene>
<protein>
    <recommendedName>
        <fullName evidence="9">Geranylgeranylglyceryl phosphate synthase</fullName>
        <shortName evidence="9">GGGP synthase</shortName>
        <shortName evidence="9">GGGPS</shortName>
        <ecNumber evidence="9">2.5.1.41</ecNumber>
    </recommendedName>
    <alternativeName>
        <fullName evidence="9">(S)-3-O-geranylgeranylglyceryl phosphate synthase</fullName>
    </alternativeName>
    <alternativeName>
        <fullName evidence="9">Phosphoglycerol geranylgeranyltransferase</fullName>
    </alternativeName>
</protein>
<dbReference type="SUPFAM" id="SSF51395">
    <property type="entry name" value="FMN-linked oxidoreductases"/>
    <property type="match status" value="1"/>
</dbReference>
<comment type="similarity">
    <text evidence="9">Belongs to the GGGP/HepGP synthase family. Group II subfamily.</text>
</comment>
<keyword evidence="2 9" id="KW-0808">Transferase</keyword>
<dbReference type="EMBL" id="BMYF01000014">
    <property type="protein sequence ID" value="GHB41738.1"/>
    <property type="molecule type" value="Genomic_DNA"/>
</dbReference>
<comment type="function">
    <text evidence="9">Prenyltransferase that catalyzes the transfer of the geranylgeranyl moiety of geranylgeranyl diphosphate (GGPP) to the C3 hydroxyl of sn-glycerol-1-phosphate (G1P).</text>
</comment>
<dbReference type="InterPro" id="IPR010946">
    <property type="entry name" value="GGGP_synth"/>
</dbReference>
<sequence>MNPNAIAQSLQSFALTGNKGLAWLIDPDDVRDLIAFQELLISLTEAPIDFILVGGSLVQQRNLDQVIRSIKSVLSDIPVLIFPGNAIQFSELADGILFLSLISGRNPDLLIGQHVTVAPLLAKTTLEVLPTGYMLIDGGNHSSVQYISQTLPLPADKPELMLATALAGKYLGLQYFYMEAGSGAHQPVPASLIKSFKKHIQAPLLVGGGLRDLTAVKTAYQAGADVVVIGNAAASNPGLLHEIGDFLTTIRISSN</sequence>
<dbReference type="AlphaFoldDB" id="A0A8J3G643"/>
<reference evidence="10" key="2">
    <citation type="submission" date="2020-09" db="EMBL/GenBank/DDBJ databases">
        <authorList>
            <person name="Sun Q."/>
            <person name="Kim S."/>
        </authorList>
    </citation>
    <scope>NUCLEOTIDE SEQUENCE</scope>
    <source>
        <strain evidence="10">KCTC 23224</strain>
    </source>
</reference>
<feature type="binding site" evidence="9">
    <location>
        <begin position="208"/>
        <end position="209"/>
    </location>
    <ligand>
        <name>sn-glycerol 1-phosphate</name>
        <dbReference type="ChEBI" id="CHEBI:57685"/>
    </ligand>
</feature>
<dbReference type="Pfam" id="PF01884">
    <property type="entry name" value="PcrB"/>
    <property type="match status" value="1"/>
</dbReference>
<evidence type="ECO:0000256" key="2">
    <source>
        <dbReference type="ARBA" id="ARBA00022679"/>
    </source>
</evidence>
<dbReference type="GO" id="GO:0047294">
    <property type="term" value="F:phosphoglycerol geranylgeranyltransferase activity"/>
    <property type="evidence" value="ECO:0007669"/>
    <property type="project" value="UniProtKB-UniRule"/>
</dbReference>
<comment type="catalytic activity">
    <reaction evidence="8 9">
        <text>sn-glycerol 1-phosphate + (2E,6E,10E)-geranylgeranyl diphosphate = sn-3-O-(geranylgeranyl)glycerol 1-phosphate + diphosphate</text>
        <dbReference type="Rhea" id="RHEA:23404"/>
        <dbReference type="ChEBI" id="CHEBI:33019"/>
        <dbReference type="ChEBI" id="CHEBI:57677"/>
        <dbReference type="ChEBI" id="CHEBI:57685"/>
        <dbReference type="ChEBI" id="CHEBI:58756"/>
        <dbReference type="EC" id="2.5.1.41"/>
    </reaction>
</comment>
<feature type="binding site" evidence="9">
    <location>
        <begin position="177"/>
        <end position="183"/>
    </location>
    <ligand>
        <name>sn-glycerol 1-phosphate</name>
        <dbReference type="ChEBI" id="CHEBI:57685"/>
    </ligand>
</feature>
<evidence type="ECO:0000256" key="6">
    <source>
        <dbReference type="ARBA" id="ARBA00023209"/>
    </source>
</evidence>
<comment type="caution">
    <text evidence="9">Lacks conserved residue(s) required for the propagation of feature annotation.</text>
</comment>
<evidence type="ECO:0000313" key="11">
    <source>
        <dbReference type="Proteomes" id="UP000642809"/>
    </source>
</evidence>
<accession>A0A8J3G643</accession>
<keyword evidence="4 9" id="KW-0460">Magnesium</keyword>
<keyword evidence="3 9" id="KW-0479">Metal-binding</keyword>
<organism evidence="10 11">
    <name type="scientific">Mongoliitalea lutea</name>
    <dbReference type="NCBI Taxonomy" id="849756"/>
    <lineage>
        <taxon>Bacteria</taxon>
        <taxon>Pseudomonadati</taxon>
        <taxon>Bacteroidota</taxon>
        <taxon>Cytophagia</taxon>
        <taxon>Cytophagales</taxon>
        <taxon>Cyclobacteriaceae</taxon>
        <taxon>Mongoliitalea</taxon>
    </lineage>
</organism>
<proteinExistence type="inferred from homology"/>
<evidence type="ECO:0000256" key="1">
    <source>
        <dbReference type="ARBA" id="ARBA00022516"/>
    </source>
</evidence>
<evidence type="ECO:0000313" key="10">
    <source>
        <dbReference type="EMBL" id="GHB41738.1"/>
    </source>
</evidence>
<dbReference type="NCBIfam" id="TIGR01768">
    <property type="entry name" value="GGGP-family"/>
    <property type="match status" value="1"/>
</dbReference>
<feature type="binding site" evidence="9">
    <location>
        <position position="26"/>
    </location>
    <ligand>
        <name>Mg(2+)</name>
        <dbReference type="ChEBI" id="CHEBI:18420"/>
    </ligand>
</feature>
<dbReference type="InterPro" id="IPR038597">
    <property type="entry name" value="GGGP/HepGP_synthase_sf"/>
</dbReference>
<dbReference type="NCBIfam" id="TIGR01769">
    <property type="entry name" value="GGGP"/>
    <property type="match status" value="1"/>
</dbReference>
<keyword evidence="7 9" id="KW-1208">Phospholipid metabolism</keyword>
<reference evidence="10" key="1">
    <citation type="journal article" date="2014" name="Int. J. Syst. Evol. Microbiol.">
        <title>Complete genome sequence of Corynebacterium casei LMG S-19264T (=DSM 44701T), isolated from a smear-ripened cheese.</title>
        <authorList>
            <consortium name="US DOE Joint Genome Institute (JGI-PGF)"/>
            <person name="Walter F."/>
            <person name="Albersmeier A."/>
            <person name="Kalinowski J."/>
            <person name="Ruckert C."/>
        </authorList>
    </citation>
    <scope>NUCLEOTIDE SEQUENCE</scope>
    <source>
        <strain evidence="10">KCTC 23224</strain>
    </source>
</reference>
<keyword evidence="6 9" id="KW-0594">Phospholipid biosynthesis</keyword>
<dbReference type="Gene3D" id="3.20.20.390">
    <property type="entry name" value="FMN-linked oxidoreductases"/>
    <property type="match status" value="1"/>
</dbReference>
<dbReference type="HAMAP" id="MF_00112">
    <property type="entry name" value="GGGP_HepGP_synthase"/>
    <property type="match status" value="1"/>
</dbReference>
<dbReference type="GO" id="GO:0000287">
    <property type="term" value="F:magnesium ion binding"/>
    <property type="evidence" value="ECO:0007669"/>
    <property type="project" value="UniProtKB-UniRule"/>
</dbReference>
<keyword evidence="5 9" id="KW-0443">Lipid metabolism</keyword>